<reference evidence="4" key="1">
    <citation type="submission" date="2017-02" db="EMBL/GenBank/DDBJ databases">
        <authorList>
            <person name="Dridi B."/>
        </authorList>
    </citation>
    <scope>NUCLEOTIDE SEQUENCE [LARGE SCALE GENOMIC DNA]</scope>
    <source>
        <strain evidence="4">bH819</strain>
    </source>
</reference>
<feature type="chain" id="PRO_5012530207" description="Phage protein" evidence="2">
    <location>
        <begin position="26"/>
        <end position="144"/>
    </location>
</feature>
<dbReference type="RefSeq" id="WP_086951658.1">
    <property type="nucleotide sequence ID" value="NZ_FWFD01000012.1"/>
</dbReference>
<dbReference type="EMBL" id="FWFD01000012">
    <property type="protein sequence ID" value="SLM86021.1"/>
    <property type="molecule type" value="Genomic_DNA"/>
</dbReference>
<keyword evidence="2" id="KW-0732">Signal</keyword>
<evidence type="ECO:0008006" key="5">
    <source>
        <dbReference type="Google" id="ProtNLM"/>
    </source>
</evidence>
<accession>A0A1X6WNW2</accession>
<evidence type="ECO:0000256" key="2">
    <source>
        <dbReference type="SAM" id="SignalP"/>
    </source>
</evidence>
<dbReference type="OrthoDB" id="2970247at2"/>
<dbReference type="AlphaFoldDB" id="A0A1X6WNW2"/>
<feature type="signal peptide" evidence="2">
    <location>
        <begin position="1"/>
        <end position="25"/>
    </location>
</feature>
<evidence type="ECO:0000313" key="4">
    <source>
        <dbReference type="Proteomes" id="UP000195918"/>
    </source>
</evidence>
<keyword evidence="4" id="KW-1185">Reference proteome</keyword>
<protein>
    <recommendedName>
        <fullName evidence="5">Phage protein</fullName>
    </recommendedName>
</protein>
<feature type="coiled-coil region" evidence="1">
    <location>
        <begin position="46"/>
        <end position="73"/>
    </location>
</feature>
<gene>
    <name evidence="3" type="ORF">FM121_08035</name>
</gene>
<keyword evidence="1" id="KW-0175">Coiled coil</keyword>
<sequence>MKKMMIVSLTALSILGIGAATTAYAMNNTATKEEMSYLKKINPNINEEAATSLKEKRTELDQLHQELTDLSIKYGIIVDNEKDGNKEAIHVDDLDSAKRSTYNKLSKNVWEKEIQFLDAQYEAGLIKKADYLETKAGWLKELNK</sequence>
<evidence type="ECO:0000256" key="1">
    <source>
        <dbReference type="SAM" id="Coils"/>
    </source>
</evidence>
<name>A0A1X6WNW2_9ENTE</name>
<proteinExistence type="predicted"/>
<evidence type="ECO:0000313" key="3">
    <source>
        <dbReference type="EMBL" id="SLM86021.1"/>
    </source>
</evidence>
<organism evidence="3 4">
    <name type="scientific">Vagococcus fluvialis bH819</name>
    <dbReference type="NCBI Taxonomy" id="1255619"/>
    <lineage>
        <taxon>Bacteria</taxon>
        <taxon>Bacillati</taxon>
        <taxon>Bacillota</taxon>
        <taxon>Bacilli</taxon>
        <taxon>Lactobacillales</taxon>
        <taxon>Enterococcaceae</taxon>
        <taxon>Vagococcus</taxon>
    </lineage>
</organism>
<dbReference type="Proteomes" id="UP000195918">
    <property type="component" value="Unassembled WGS sequence"/>
</dbReference>